<dbReference type="SMART" id="SM00338">
    <property type="entry name" value="BRLZ"/>
    <property type="match status" value="1"/>
</dbReference>
<evidence type="ECO:0000256" key="4">
    <source>
        <dbReference type="ARBA" id="ARBA00023125"/>
    </source>
</evidence>
<dbReference type="PANTHER" id="PTHR47416:SF8">
    <property type="entry name" value="BASIC-LEUCINE ZIPPER TRANSCRIPTION FACTOR E-RELATED"/>
    <property type="match status" value="1"/>
</dbReference>
<dbReference type="Gene3D" id="1.20.5.170">
    <property type="match status" value="1"/>
</dbReference>
<evidence type="ECO:0000256" key="1">
    <source>
        <dbReference type="ARBA" id="ARBA00004123"/>
    </source>
</evidence>
<comment type="caution">
    <text evidence="10">The sequence shown here is derived from an EMBL/GenBank/DDBJ whole genome shotgun (WGS) entry which is preliminary data.</text>
</comment>
<dbReference type="Proteomes" id="UP000789901">
    <property type="component" value="Unassembled WGS sequence"/>
</dbReference>
<evidence type="ECO:0000256" key="3">
    <source>
        <dbReference type="ARBA" id="ARBA00023015"/>
    </source>
</evidence>
<sequence length="354" mass="39148">MYDNGSPDIHTILVAKTSPFFESFAAVTFTRHKERRRQIEFYNMPQEVQGQTAVDDTKLATVTSATTNKNKPDKKQTKTDEISKSLKRTAPTDITGQGDAKRKATNITKKPIEKSDDSSTLKGSNPNTIAASAAAFLSGVPSTVAQNVAVDLAQVAPKHLTTETIPVSTPLTIDSLNSQIAVAPSTSSEQSTASEHSPPNMEELLNNNPQTLAQVQLQSQDVVNSGGKRTITSRNLSSDERRQRRLLRNRVAAKECRRKKKAYVADLEEKVTRLEEENIRLHKEVEELNSKLAISAARMDENVRLRKEIEELNAKFALRSGNNEVKKESKSPKSLNKGEPNKFESNELKPALKS</sequence>
<keyword evidence="6" id="KW-0539">Nucleus</keyword>
<dbReference type="InterPro" id="IPR046347">
    <property type="entry name" value="bZIP_sf"/>
</dbReference>
<keyword evidence="5" id="KW-0804">Transcription</keyword>
<feature type="region of interest" description="Disordered" evidence="8">
    <location>
        <begin position="181"/>
        <end position="205"/>
    </location>
</feature>
<dbReference type="PROSITE" id="PS50217">
    <property type="entry name" value="BZIP"/>
    <property type="match status" value="1"/>
</dbReference>
<dbReference type="PROSITE" id="PS00036">
    <property type="entry name" value="BZIP_BASIC"/>
    <property type="match status" value="1"/>
</dbReference>
<evidence type="ECO:0000256" key="7">
    <source>
        <dbReference type="SAM" id="Coils"/>
    </source>
</evidence>
<feature type="region of interest" description="Disordered" evidence="8">
    <location>
        <begin position="63"/>
        <end position="123"/>
    </location>
</feature>
<organism evidence="10 11">
    <name type="scientific">Gigaspora margarita</name>
    <dbReference type="NCBI Taxonomy" id="4874"/>
    <lineage>
        <taxon>Eukaryota</taxon>
        <taxon>Fungi</taxon>
        <taxon>Fungi incertae sedis</taxon>
        <taxon>Mucoromycota</taxon>
        <taxon>Glomeromycotina</taxon>
        <taxon>Glomeromycetes</taxon>
        <taxon>Diversisporales</taxon>
        <taxon>Gigasporaceae</taxon>
        <taxon>Gigaspora</taxon>
    </lineage>
</organism>
<evidence type="ECO:0000259" key="9">
    <source>
        <dbReference type="PROSITE" id="PS50217"/>
    </source>
</evidence>
<comment type="similarity">
    <text evidence="2">Belongs to the bZIP family.</text>
</comment>
<dbReference type="CDD" id="cd14690">
    <property type="entry name" value="bZIP_CREB1"/>
    <property type="match status" value="1"/>
</dbReference>
<evidence type="ECO:0000256" key="8">
    <source>
        <dbReference type="SAM" id="MobiDB-lite"/>
    </source>
</evidence>
<evidence type="ECO:0000256" key="5">
    <source>
        <dbReference type="ARBA" id="ARBA00023163"/>
    </source>
</evidence>
<feature type="coiled-coil region" evidence="7">
    <location>
        <begin position="257"/>
        <end position="315"/>
    </location>
</feature>
<evidence type="ECO:0000313" key="10">
    <source>
        <dbReference type="EMBL" id="CAG8761499.1"/>
    </source>
</evidence>
<feature type="compositionally biased region" description="Basic and acidic residues" evidence="8">
    <location>
        <begin position="110"/>
        <end position="119"/>
    </location>
</feature>
<dbReference type="EMBL" id="CAJVQB010013333">
    <property type="protein sequence ID" value="CAG8761499.1"/>
    <property type="molecule type" value="Genomic_DNA"/>
</dbReference>
<keyword evidence="7" id="KW-0175">Coiled coil</keyword>
<dbReference type="InterPro" id="IPR004827">
    <property type="entry name" value="bZIP"/>
</dbReference>
<feature type="region of interest" description="Disordered" evidence="8">
    <location>
        <begin position="320"/>
        <end position="354"/>
    </location>
</feature>
<feature type="compositionally biased region" description="Polar residues" evidence="8">
    <location>
        <begin position="181"/>
        <end position="197"/>
    </location>
</feature>
<keyword evidence="11" id="KW-1185">Reference proteome</keyword>
<dbReference type="PRINTS" id="PR00041">
    <property type="entry name" value="LEUZIPPRCREB"/>
</dbReference>
<protein>
    <submittedName>
        <fullName evidence="10">26555_t:CDS:1</fullName>
    </submittedName>
</protein>
<dbReference type="PANTHER" id="PTHR47416">
    <property type="entry name" value="BASIC-LEUCINE ZIPPER TRANSCRIPTION FACTOR F-RELATED"/>
    <property type="match status" value="1"/>
</dbReference>
<evidence type="ECO:0000256" key="2">
    <source>
        <dbReference type="ARBA" id="ARBA00007163"/>
    </source>
</evidence>
<feature type="region of interest" description="Disordered" evidence="8">
    <location>
        <begin position="220"/>
        <end position="243"/>
    </location>
</feature>
<dbReference type="Pfam" id="PF00170">
    <property type="entry name" value="bZIP_1"/>
    <property type="match status" value="1"/>
</dbReference>
<dbReference type="SUPFAM" id="SSF57959">
    <property type="entry name" value="Leucine zipper domain"/>
    <property type="match status" value="1"/>
</dbReference>
<proteinExistence type="inferred from homology"/>
<comment type="subcellular location">
    <subcellularLocation>
        <location evidence="1">Nucleus</location>
    </subcellularLocation>
</comment>
<evidence type="ECO:0000313" key="11">
    <source>
        <dbReference type="Proteomes" id="UP000789901"/>
    </source>
</evidence>
<keyword evidence="4" id="KW-0238">DNA-binding</keyword>
<evidence type="ECO:0000256" key="6">
    <source>
        <dbReference type="ARBA" id="ARBA00023242"/>
    </source>
</evidence>
<accession>A0ABN7VEI5</accession>
<keyword evidence="3" id="KW-0805">Transcription regulation</keyword>
<name>A0ABN7VEI5_GIGMA</name>
<feature type="compositionally biased region" description="Basic and acidic residues" evidence="8">
    <location>
        <begin position="70"/>
        <end position="84"/>
    </location>
</feature>
<feature type="domain" description="BZIP" evidence="9">
    <location>
        <begin position="239"/>
        <end position="292"/>
    </location>
</feature>
<gene>
    <name evidence="10" type="ORF">GMARGA_LOCUS17533</name>
</gene>
<reference evidence="10 11" key="1">
    <citation type="submission" date="2021-06" db="EMBL/GenBank/DDBJ databases">
        <authorList>
            <person name="Kallberg Y."/>
            <person name="Tangrot J."/>
            <person name="Rosling A."/>
        </authorList>
    </citation>
    <scope>NUCLEOTIDE SEQUENCE [LARGE SCALE GENOMIC DNA]</scope>
    <source>
        <strain evidence="10 11">120-4 pot B 10/14</strain>
    </source>
</reference>